<dbReference type="GO" id="GO:0005047">
    <property type="term" value="F:signal recognition particle binding"/>
    <property type="evidence" value="ECO:0007669"/>
    <property type="project" value="TreeGrafter"/>
</dbReference>
<sequence length="371" mass="42104">MKVKKYIAPTMPEAMQQIRKELGTDAVILHSKEVQAGGMLGLFKKRKIEVIAALDPQPQKPKREPVPEPVVSQNAEAKNDQTDPVIKEIKQLKKMMEWQRAGTKMEFPFEYQAVYQHLQDQEVSESLAATLVSEIIENHRRDGFTPEQAQIFQDTKEEIQKRIGDLPFHGITYEKKIIQVVGPTGVGKTTTLAKLAAVCTLHDNKKVAFITADTYRIAAIEQLKTYARILDVPIEVAYNRNDYQAAIAKFQEYDLIFVDTAGRNFRDKHYVEELNKTINFDEQVETYLVLSLTAKSNDILAIYEQFQHIPINSLIFTKIDETREYGSILNVLLRYGIGIAYLTNGQDVPDDLLAPSAEVISNLLVGDYDAR</sequence>
<evidence type="ECO:0000256" key="13">
    <source>
        <dbReference type="NCBIfam" id="TIGR03499"/>
    </source>
</evidence>
<dbReference type="SMART" id="SM00382">
    <property type="entry name" value="AAA"/>
    <property type="match status" value="1"/>
</dbReference>
<dbReference type="RefSeq" id="WP_088050214.1">
    <property type="nucleotide sequence ID" value="NZ_BMJD01000002.1"/>
</dbReference>
<evidence type="ECO:0000256" key="6">
    <source>
        <dbReference type="ARBA" id="ARBA00022741"/>
    </source>
</evidence>
<name>A0A9W5TUU5_9BACI</name>
<evidence type="ECO:0000256" key="8">
    <source>
        <dbReference type="ARBA" id="ARBA00022927"/>
    </source>
</evidence>
<dbReference type="InterPro" id="IPR003593">
    <property type="entry name" value="AAA+_ATPase"/>
</dbReference>
<dbReference type="NCBIfam" id="TIGR03499">
    <property type="entry name" value="FlhF"/>
    <property type="match status" value="1"/>
</dbReference>
<evidence type="ECO:0000256" key="4">
    <source>
        <dbReference type="ARBA" id="ARBA00022448"/>
    </source>
</evidence>
<dbReference type="Pfam" id="PF00448">
    <property type="entry name" value="SRP54"/>
    <property type="match status" value="1"/>
</dbReference>
<evidence type="ECO:0000256" key="11">
    <source>
        <dbReference type="ARBA" id="ARBA00023225"/>
    </source>
</evidence>
<evidence type="ECO:0000256" key="2">
    <source>
        <dbReference type="ARBA" id="ARBA00008531"/>
    </source>
</evidence>
<dbReference type="InterPro" id="IPR027417">
    <property type="entry name" value="P-loop_NTPase"/>
</dbReference>
<evidence type="ECO:0000256" key="12">
    <source>
        <dbReference type="ARBA" id="ARBA00025337"/>
    </source>
</evidence>
<evidence type="ECO:0000256" key="3">
    <source>
        <dbReference type="ARBA" id="ARBA00014919"/>
    </source>
</evidence>
<comment type="function">
    <text evidence="12">Necessary for flagellar biosynthesis. May be involved in translocation of the flagellum.</text>
</comment>
<feature type="domain" description="AAA+ ATPase" evidence="15">
    <location>
        <begin position="174"/>
        <end position="329"/>
    </location>
</feature>
<reference evidence="17" key="1">
    <citation type="journal article" date="2014" name="Int. J. Syst. Evol. Microbiol.">
        <title>Complete genome sequence of Corynebacterium casei LMG S-19264T (=DSM 44701T), isolated from a smear-ripened cheese.</title>
        <authorList>
            <consortium name="US DOE Joint Genome Institute (JGI-PGF)"/>
            <person name="Walter F."/>
            <person name="Albersmeier A."/>
            <person name="Kalinowski J."/>
            <person name="Ruckert C."/>
        </authorList>
    </citation>
    <scope>NUCLEOTIDE SEQUENCE</scope>
    <source>
        <strain evidence="17">CGMCC 1.15454</strain>
    </source>
</reference>
<gene>
    <name evidence="17" type="primary">flhF</name>
    <name evidence="17" type="ORF">GCM10011409_04700</name>
</gene>
<keyword evidence="4" id="KW-0813">Transport</keyword>
<dbReference type="InterPro" id="IPR000897">
    <property type="entry name" value="SRP54_GTPase_dom"/>
</dbReference>
<keyword evidence="17" id="KW-0966">Cell projection</keyword>
<dbReference type="GO" id="GO:0005886">
    <property type="term" value="C:plasma membrane"/>
    <property type="evidence" value="ECO:0007669"/>
    <property type="project" value="UniProtKB-SubCell"/>
</dbReference>
<keyword evidence="17" id="KW-0969">Cilium</keyword>
<dbReference type="GO" id="GO:0003924">
    <property type="term" value="F:GTPase activity"/>
    <property type="evidence" value="ECO:0007669"/>
    <property type="project" value="UniProtKB-UniRule"/>
</dbReference>
<dbReference type="PANTHER" id="PTHR43134">
    <property type="entry name" value="SIGNAL RECOGNITION PARTICLE RECEPTOR SUBUNIT ALPHA"/>
    <property type="match status" value="1"/>
</dbReference>
<accession>A0A9W5TUU5</accession>
<dbReference type="InterPro" id="IPR047040">
    <property type="entry name" value="FlhF__GTPase_dom"/>
</dbReference>
<dbReference type="GO" id="GO:0006614">
    <property type="term" value="P:SRP-dependent cotranslational protein targeting to membrane"/>
    <property type="evidence" value="ECO:0007669"/>
    <property type="project" value="UniProtKB-UniRule"/>
</dbReference>
<comment type="similarity">
    <text evidence="2">Belongs to the GTP-binding SRP family.</text>
</comment>
<evidence type="ECO:0000256" key="10">
    <source>
        <dbReference type="ARBA" id="ARBA00023136"/>
    </source>
</evidence>
<dbReference type="CDD" id="cd17873">
    <property type="entry name" value="FlhF"/>
    <property type="match status" value="1"/>
</dbReference>
<evidence type="ECO:0000256" key="7">
    <source>
        <dbReference type="ARBA" id="ARBA00022795"/>
    </source>
</evidence>
<evidence type="ECO:0000313" key="17">
    <source>
        <dbReference type="EMBL" id="GGB30427.1"/>
    </source>
</evidence>
<keyword evidence="5" id="KW-1003">Cell membrane</keyword>
<evidence type="ECO:0000256" key="5">
    <source>
        <dbReference type="ARBA" id="ARBA00022475"/>
    </source>
</evidence>
<dbReference type="GO" id="GO:0044781">
    <property type="term" value="P:bacterial-type flagellum organization"/>
    <property type="evidence" value="ECO:0007669"/>
    <property type="project" value="UniProtKB-UniRule"/>
</dbReference>
<proteinExistence type="inferred from homology"/>
<dbReference type="GO" id="GO:0005525">
    <property type="term" value="F:GTP binding"/>
    <property type="evidence" value="ECO:0007669"/>
    <property type="project" value="UniProtKB-UniRule"/>
</dbReference>
<evidence type="ECO:0000259" key="15">
    <source>
        <dbReference type="SMART" id="SM00382"/>
    </source>
</evidence>
<dbReference type="PANTHER" id="PTHR43134:SF3">
    <property type="entry name" value="FLAGELLAR BIOSYNTHESIS PROTEIN FLHF"/>
    <property type="match status" value="1"/>
</dbReference>
<dbReference type="EMBL" id="BMJD01000002">
    <property type="protein sequence ID" value="GGB30427.1"/>
    <property type="molecule type" value="Genomic_DNA"/>
</dbReference>
<keyword evidence="11" id="KW-1006">Bacterial flagellum protein export</keyword>
<dbReference type="Proteomes" id="UP000621492">
    <property type="component" value="Unassembled WGS sequence"/>
</dbReference>
<reference evidence="17" key="2">
    <citation type="submission" date="2020-09" db="EMBL/GenBank/DDBJ databases">
        <authorList>
            <person name="Sun Q."/>
            <person name="Zhou Y."/>
        </authorList>
    </citation>
    <scope>NUCLEOTIDE SEQUENCE</scope>
    <source>
        <strain evidence="17">CGMCC 1.15454</strain>
    </source>
</reference>
<dbReference type="FunFam" id="3.40.50.300:FF:000695">
    <property type="entry name" value="Flagellar biosynthesis regulator FlhF"/>
    <property type="match status" value="1"/>
</dbReference>
<dbReference type="AlphaFoldDB" id="A0A9W5TUU5"/>
<keyword evidence="6" id="KW-0547">Nucleotide-binding</keyword>
<keyword evidence="10" id="KW-0472">Membrane</keyword>
<keyword evidence="7" id="KW-1005">Bacterial flagellum biogenesis</keyword>
<evidence type="ECO:0000256" key="14">
    <source>
        <dbReference type="SAM" id="MobiDB-lite"/>
    </source>
</evidence>
<dbReference type="InterPro" id="IPR020006">
    <property type="entry name" value="FlhF"/>
</dbReference>
<organism evidence="17 18">
    <name type="scientific">Lentibacillus populi</name>
    <dbReference type="NCBI Taxonomy" id="1827502"/>
    <lineage>
        <taxon>Bacteria</taxon>
        <taxon>Bacillati</taxon>
        <taxon>Bacillota</taxon>
        <taxon>Bacilli</taxon>
        <taxon>Bacillales</taxon>
        <taxon>Bacillaceae</taxon>
        <taxon>Lentibacillus</taxon>
    </lineage>
</organism>
<feature type="region of interest" description="Disordered" evidence="14">
    <location>
        <begin position="55"/>
        <end position="80"/>
    </location>
</feature>
<dbReference type="SUPFAM" id="SSF52540">
    <property type="entry name" value="P-loop containing nucleoside triphosphate hydrolases"/>
    <property type="match status" value="1"/>
</dbReference>
<dbReference type="Gene3D" id="1.20.120.1380">
    <property type="entry name" value="Flagellar FlhF biosynthesis protein, N domain"/>
    <property type="match status" value="1"/>
</dbReference>
<comment type="subcellular location">
    <subcellularLocation>
        <location evidence="1">Cell membrane</location>
        <topology evidence="1">Peripheral membrane protein</topology>
        <orientation evidence="1">Cytoplasmic side</orientation>
    </subcellularLocation>
</comment>
<dbReference type="Gene3D" id="3.40.50.300">
    <property type="entry name" value="P-loop containing nucleotide triphosphate hydrolases"/>
    <property type="match status" value="1"/>
</dbReference>
<keyword evidence="8" id="KW-0653">Protein transport</keyword>
<comment type="caution">
    <text evidence="17">The sequence shown here is derived from an EMBL/GenBank/DDBJ whole genome shotgun (WGS) entry which is preliminary data.</text>
</comment>
<keyword evidence="17" id="KW-0282">Flagellum</keyword>
<feature type="domain" description="SRP54-type proteins GTP-binding" evidence="16">
    <location>
        <begin position="175"/>
        <end position="366"/>
    </location>
</feature>
<dbReference type="GO" id="GO:0015031">
    <property type="term" value="P:protein transport"/>
    <property type="evidence" value="ECO:0007669"/>
    <property type="project" value="UniProtKB-KW"/>
</dbReference>
<protein>
    <recommendedName>
        <fullName evidence="3 13">Flagellar biosynthesis protein FlhF</fullName>
    </recommendedName>
</protein>
<evidence type="ECO:0000256" key="9">
    <source>
        <dbReference type="ARBA" id="ARBA00023134"/>
    </source>
</evidence>
<evidence type="ECO:0000256" key="1">
    <source>
        <dbReference type="ARBA" id="ARBA00004413"/>
    </source>
</evidence>
<keyword evidence="9" id="KW-0342">GTP-binding</keyword>
<evidence type="ECO:0000259" key="16">
    <source>
        <dbReference type="SMART" id="SM00962"/>
    </source>
</evidence>
<evidence type="ECO:0000313" key="18">
    <source>
        <dbReference type="Proteomes" id="UP000621492"/>
    </source>
</evidence>
<keyword evidence="18" id="KW-1185">Reference proteome</keyword>
<dbReference type="SMART" id="SM00962">
    <property type="entry name" value="SRP54"/>
    <property type="match status" value="1"/>
</dbReference>